<gene>
    <name evidence="2" type="ORF">AVDCRST_MAG93-2500</name>
</gene>
<proteinExistence type="predicted"/>
<dbReference type="AlphaFoldDB" id="A0A6J4J3F9"/>
<name>A0A6J4J3F9_9CHLR</name>
<evidence type="ECO:0000256" key="1">
    <source>
        <dbReference type="SAM" id="Phobius"/>
    </source>
</evidence>
<accession>A0A6J4J3F9</accession>
<feature type="transmembrane region" description="Helical" evidence="1">
    <location>
        <begin position="63"/>
        <end position="86"/>
    </location>
</feature>
<keyword evidence="1" id="KW-0812">Transmembrane</keyword>
<keyword evidence="1" id="KW-1133">Transmembrane helix</keyword>
<evidence type="ECO:0000313" key="2">
    <source>
        <dbReference type="EMBL" id="CAA9267892.1"/>
    </source>
</evidence>
<sequence length="90" mass="10405">MVHLEAQVGERRPHLLDDILQVLGKIRARRLLMVLPAVGHQLVDHREVAPVEHLLEAPERQGLVPLFVSHVWLLLFLFCSYARLYIVILQ</sequence>
<reference evidence="2" key="1">
    <citation type="submission" date="2020-02" db="EMBL/GenBank/DDBJ databases">
        <authorList>
            <person name="Meier V. D."/>
        </authorList>
    </citation>
    <scope>NUCLEOTIDE SEQUENCE</scope>
    <source>
        <strain evidence="2">AVDCRST_MAG93</strain>
    </source>
</reference>
<dbReference type="EMBL" id="CADCTR010000850">
    <property type="protein sequence ID" value="CAA9267892.1"/>
    <property type="molecule type" value="Genomic_DNA"/>
</dbReference>
<organism evidence="2">
    <name type="scientific">uncultured Chloroflexia bacterium</name>
    <dbReference type="NCBI Taxonomy" id="1672391"/>
    <lineage>
        <taxon>Bacteria</taxon>
        <taxon>Bacillati</taxon>
        <taxon>Chloroflexota</taxon>
        <taxon>Chloroflexia</taxon>
        <taxon>environmental samples</taxon>
    </lineage>
</organism>
<protein>
    <submittedName>
        <fullName evidence="2">Uncharacterized protein</fullName>
    </submittedName>
</protein>
<keyword evidence="1" id="KW-0472">Membrane</keyword>